<gene>
    <name evidence="1" type="ORF">FVB9532_00862</name>
</gene>
<evidence type="ECO:0000313" key="1">
    <source>
        <dbReference type="EMBL" id="VVU99606.1"/>
    </source>
</evidence>
<reference evidence="1" key="1">
    <citation type="submission" date="2019-09" db="EMBL/GenBank/DDBJ databases">
        <authorList>
            <person name="Rodrigo-Torres L."/>
            <person name="Arahal R. D."/>
            <person name="Lucena T."/>
        </authorList>
    </citation>
    <scope>NUCLEOTIDE SEQUENCE</scope>
    <source>
        <strain evidence="1">ISS653</strain>
    </source>
</reference>
<dbReference type="EMBL" id="CABVMM010000003">
    <property type="protein sequence ID" value="VVU99606.1"/>
    <property type="molecule type" value="Genomic_DNA"/>
</dbReference>
<sequence>MIRKLVTVAILFFAVSLSAQEITSSPYSFFGIGLQKFKGTAENRAMGGLSIASDSIHMNLQNPAGYGALGLTTYTVGLSHTENTISSSNAEDDLSSTNIDYLAIGIPAGKLGFGLGIKPFTSVGYELESEDESKVSKFTGRGGLNTLFLATGYKINDNWRVGVEGSYNFGNIQNKNLSYQKGLQFGTREINRSDFSGFSVKFGVQFEKEIKNNLQITGSASYTPSSNLSSDNFRELATYSPISNTEVIADAEEIDVPNDEMKIPSEVRLGAGIGQKRKWFAGLEYQRLSSSEYSNRSFELNNVQYTDASTFRAGGYFIPDYNDITSYFKRIVYRAGVRYGENGLNVNGEDINEFGISFGVGLPAGRLLTNLNLGVEFGKRGTTNAGLIEENFMSFFVSLSLNDRWFQKRKFN</sequence>
<evidence type="ECO:0000313" key="2">
    <source>
        <dbReference type="Proteomes" id="UP000356253"/>
    </source>
</evidence>
<dbReference type="Proteomes" id="UP000356253">
    <property type="component" value="Unassembled WGS sequence"/>
</dbReference>
<keyword evidence="2" id="KW-1185">Reference proteome</keyword>
<organism evidence="1 2">
    <name type="scientific">Mesonia oceanica</name>
    <dbReference type="NCBI Taxonomy" id="2687242"/>
    <lineage>
        <taxon>Bacteria</taxon>
        <taxon>Pseudomonadati</taxon>
        <taxon>Bacteroidota</taxon>
        <taxon>Flavobacteriia</taxon>
        <taxon>Flavobacteriales</taxon>
        <taxon>Flavobacteriaceae</taxon>
        <taxon>Mesonia</taxon>
    </lineage>
</organism>
<proteinExistence type="predicted"/>
<protein>
    <submittedName>
        <fullName evidence="1">Uncharacterized protein</fullName>
    </submittedName>
</protein>
<comment type="caution">
    <text evidence="1">The sequence shown here is derived from an EMBL/GenBank/DDBJ whole genome shotgun (WGS) entry which is preliminary data.</text>
</comment>
<name>A0AC61Y525_9FLAO</name>
<accession>A0AC61Y525</accession>